<comment type="caution">
    <text evidence="1">The sequence shown here is derived from an EMBL/GenBank/DDBJ whole genome shotgun (WGS) entry which is preliminary data.</text>
</comment>
<evidence type="ECO:0000313" key="2">
    <source>
        <dbReference type="Proteomes" id="UP000253664"/>
    </source>
</evidence>
<dbReference type="EMBL" id="LKCN02000001">
    <property type="protein sequence ID" value="RCI16934.1"/>
    <property type="molecule type" value="Genomic_DNA"/>
</dbReference>
<reference evidence="1 2" key="1">
    <citation type="journal article" date="2015" name="BMC Genomics">
        <title>Insights from the genome of Ophiocordyceps polyrhachis-furcata to pathogenicity and host specificity in insect fungi.</title>
        <authorList>
            <person name="Wichadakul D."/>
            <person name="Kobmoo N."/>
            <person name="Ingsriswang S."/>
            <person name="Tangphatsornruang S."/>
            <person name="Chantasingh D."/>
            <person name="Luangsa-ard J.J."/>
            <person name="Eurwilaichitr L."/>
        </authorList>
    </citation>
    <scope>NUCLEOTIDE SEQUENCE [LARGE SCALE GENOMIC DNA]</scope>
    <source>
        <strain evidence="1 2">BCC 54312</strain>
    </source>
</reference>
<keyword evidence="2" id="KW-1185">Reference proteome</keyword>
<gene>
    <name evidence="1" type="ORF">L249_2983</name>
</gene>
<organism evidence="1 2">
    <name type="scientific">Ophiocordyceps polyrhachis-furcata BCC 54312</name>
    <dbReference type="NCBI Taxonomy" id="1330021"/>
    <lineage>
        <taxon>Eukaryota</taxon>
        <taxon>Fungi</taxon>
        <taxon>Dikarya</taxon>
        <taxon>Ascomycota</taxon>
        <taxon>Pezizomycotina</taxon>
        <taxon>Sordariomycetes</taxon>
        <taxon>Hypocreomycetidae</taxon>
        <taxon>Hypocreales</taxon>
        <taxon>Ophiocordycipitaceae</taxon>
        <taxon>Ophiocordyceps</taxon>
    </lineage>
</organism>
<accession>A0A367LR56</accession>
<sequence length="179" mass="20278">WQDRTRARILPPSANQPRHLSHLLFPFDPEPRTQTPLPKHLKRACPRPHLKITTAGHLHHHHHRGISSWRCSSLTTIDRAAHLGWSSSAADFPLPGRCCPPDGLLDSITPDQFPPSIAKKVDLLLCAPRGHKQRRPRELAEVVQTFYPDLCPRAYLATRSISNQTLHRFHCVLLLIPLG</sequence>
<name>A0A367LR56_9HYPO</name>
<proteinExistence type="predicted"/>
<protein>
    <submittedName>
        <fullName evidence="1">Uncharacterized protein</fullName>
    </submittedName>
</protein>
<dbReference type="AlphaFoldDB" id="A0A367LR56"/>
<evidence type="ECO:0000313" key="1">
    <source>
        <dbReference type="EMBL" id="RCI16934.1"/>
    </source>
</evidence>
<dbReference type="Proteomes" id="UP000253664">
    <property type="component" value="Unassembled WGS sequence"/>
</dbReference>
<feature type="non-terminal residue" evidence="1">
    <location>
        <position position="1"/>
    </location>
</feature>